<evidence type="ECO:0000256" key="2">
    <source>
        <dbReference type="ARBA" id="ARBA00007357"/>
    </source>
</evidence>
<keyword evidence="7" id="KW-1185">Reference proteome</keyword>
<evidence type="ECO:0000313" key="7">
    <source>
        <dbReference type="Proteomes" id="UP000324832"/>
    </source>
</evidence>
<feature type="transmembrane region" description="Helical" evidence="4">
    <location>
        <begin position="33"/>
        <end position="54"/>
    </location>
</feature>
<protein>
    <recommendedName>
        <fullName evidence="5">Peptidase M13 N-terminal domain-containing protein</fullName>
    </recommendedName>
</protein>
<name>A0A5E4Q1M6_9NEOP</name>
<evidence type="ECO:0000256" key="3">
    <source>
        <dbReference type="SAM" id="MobiDB-lite"/>
    </source>
</evidence>
<dbReference type="SUPFAM" id="SSF55486">
    <property type="entry name" value="Metalloproteases ('zincins'), catalytic domain"/>
    <property type="match status" value="1"/>
</dbReference>
<dbReference type="PANTHER" id="PTHR11733:SF133">
    <property type="entry name" value="PHOSPHATE-REGULATING NEUTRAL ENDOPEPTIDASE PHEX"/>
    <property type="match status" value="1"/>
</dbReference>
<dbReference type="InterPro" id="IPR008753">
    <property type="entry name" value="Peptidase_M13_N"/>
</dbReference>
<dbReference type="GO" id="GO:0005886">
    <property type="term" value="C:plasma membrane"/>
    <property type="evidence" value="ECO:0007669"/>
    <property type="project" value="UniProtKB-SubCell"/>
</dbReference>
<organism evidence="6 7">
    <name type="scientific">Leptidea sinapis</name>
    <dbReference type="NCBI Taxonomy" id="189913"/>
    <lineage>
        <taxon>Eukaryota</taxon>
        <taxon>Metazoa</taxon>
        <taxon>Ecdysozoa</taxon>
        <taxon>Arthropoda</taxon>
        <taxon>Hexapoda</taxon>
        <taxon>Insecta</taxon>
        <taxon>Pterygota</taxon>
        <taxon>Neoptera</taxon>
        <taxon>Endopterygota</taxon>
        <taxon>Lepidoptera</taxon>
        <taxon>Glossata</taxon>
        <taxon>Ditrysia</taxon>
        <taxon>Papilionoidea</taxon>
        <taxon>Pieridae</taxon>
        <taxon>Dismorphiinae</taxon>
        <taxon>Leptidea</taxon>
    </lineage>
</organism>
<comment type="similarity">
    <text evidence="2">Belongs to the peptidase M13 family.</text>
</comment>
<feature type="domain" description="Peptidase M13 N-terminal" evidence="5">
    <location>
        <begin position="85"/>
        <end position="154"/>
    </location>
</feature>
<comment type="subcellular location">
    <subcellularLocation>
        <location evidence="1">Cell membrane</location>
        <topology evidence="1">Single-pass type II membrane protein</topology>
    </subcellularLocation>
</comment>
<keyword evidence="4" id="KW-0812">Transmembrane</keyword>
<keyword evidence="4" id="KW-0472">Membrane</keyword>
<reference evidence="6 7" key="1">
    <citation type="submission" date="2017-07" db="EMBL/GenBank/DDBJ databases">
        <authorList>
            <person name="Talla V."/>
            <person name="Backstrom N."/>
        </authorList>
    </citation>
    <scope>NUCLEOTIDE SEQUENCE [LARGE SCALE GENOMIC DNA]</scope>
</reference>
<evidence type="ECO:0000256" key="1">
    <source>
        <dbReference type="ARBA" id="ARBA00004401"/>
    </source>
</evidence>
<feature type="compositionally biased region" description="Low complexity" evidence="3">
    <location>
        <begin position="181"/>
        <end position="191"/>
    </location>
</feature>
<dbReference type="GO" id="GO:0016485">
    <property type="term" value="P:protein processing"/>
    <property type="evidence" value="ECO:0007669"/>
    <property type="project" value="TreeGrafter"/>
</dbReference>
<sequence length="209" mass="22349">MKYKVRDADSDSQRPSDMGLEEKLERTIRCSSVLIISLAGCLVLLGVYTAVLLITEHTNPPPCLTEACVTTSSRVLSALNKDISPCTDFYEFACGGWIKKNPVPEWATSWDQLAKLREQLTVDLRDLLEAGDEPNSPKSVLKAKALYRTCVDTEPPAEPGPADAAAQRGQCQLDVGGGGRTRATPPGTQRAGQPGASDPGLQRALLAAA</sequence>
<accession>A0A5E4Q1M6</accession>
<dbReference type="Gene3D" id="3.40.390.10">
    <property type="entry name" value="Collagenase (Catalytic Domain)"/>
    <property type="match status" value="1"/>
</dbReference>
<proteinExistence type="inferred from homology"/>
<dbReference type="PANTHER" id="PTHR11733">
    <property type="entry name" value="ZINC METALLOPROTEASE FAMILY M13 NEPRILYSIN-RELATED"/>
    <property type="match status" value="1"/>
</dbReference>
<dbReference type="PROSITE" id="PS51885">
    <property type="entry name" value="NEPRILYSIN"/>
    <property type="match status" value="1"/>
</dbReference>
<evidence type="ECO:0000259" key="5">
    <source>
        <dbReference type="Pfam" id="PF05649"/>
    </source>
</evidence>
<dbReference type="InterPro" id="IPR000718">
    <property type="entry name" value="Peptidase_M13"/>
</dbReference>
<dbReference type="Pfam" id="PF05649">
    <property type="entry name" value="Peptidase_M13_N"/>
    <property type="match status" value="1"/>
</dbReference>
<gene>
    <name evidence="6" type="ORF">LSINAPIS_LOCUS3883</name>
</gene>
<evidence type="ECO:0000256" key="4">
    <source>
        <dbReference type="SAM" id="Phobius"/>
    </source>
</evidence>
<dbReference type="Proteomes" id="UP000324832">
    <property type="component" value="Unassembled WGS sequence"/>
</dbReference>
<dbReference type="AlphaFoldDB" id="A0A5E4Q1M6"/>
<dbReference type="EMBL" id="FZQP02000981">
    <property type="protein sequence ID" value="VVC91134.1"/>
    <property type="molecule type" value="Genomic_DNA"/>
</dbReference>
<evidence type="ECO:0000313" key="6">
    <source>
        <dbReference type="EMBL" id="VVC91134.1"/>
    </source>
</evidence>
<dbReference type="InterPro" id="IPR024079">
    <property type="entry name" value="MetalloPept_cat_dom_sf"/>
</dbReference>
<dbReference type="GO" id="GO:0004222">
    <property type="term" value="F:metalloendopeptidase activity"/>
    <property type="evidence" value="ECO:0007669"/>
    <property type="project" value="InterPro"/>
</dbReference>
<feature type="region of interest" description="Disordered" evidence="3">
    <location>
        <begin position="152"/>
        <end position="209"/>
    </location>
</feature>
<keyword evidence="4" id="KW-1133">Transmembrane helix</keyword>